<gene>
    <name evidence="1" type="ORF">MLD38_022323</name>
</gene>
<accession>A0ACB9QIR9</accession>
<evidence type="ECO:0000313" key="1">
    <source>
        <dbReference type="EMBL" id="KAI4366449.1"/>
    </source>
</evidence>
<sequence>MCMRCAWNTKNKAKSEELSVVKKVDELASKGLSPPRTKNGFARLSSMSPNARMARLTSLESMLIISSNSLVAMVSQLSKAEERERSLSSCGRWNRLRSIGDAEDLLQFHG</sequence>
<organism evidence="1 2">
    <name type="scientific">Melastoma candidum</name>
    <dbReference type="NCBI Taxonomy" id="119954"/>
    <lineage>
        <taxon>Eukaryota</taxon>
        <taxon>Viridiplantae</taxon>
        <taxon>Streptophyta</taxon>
        <taxon>Embryophyta</taxon>
        <taxon>Tracheophyta</taxon>
        <taxon>Spermatophyta</taxon>
        <taxon>Magnoliopsida</taxon>
        <taxon>eudicotyledons</taxon>
        <taxon>Gunneridae</taxon>
        <taxon>Pentapetalae</taxon>
        <taxon>rosids</taxon>
        <taxon>malvids</taxon>
        <taxon>Myrtales</taxon>
        <taxon>Melastomataceae</taxon>
        <taxon>Melastomatoideae</taxon>
        <taxon>Melastomateae</taxon>
        <taxon>Melastoma</taxon>
    </lineage>
</organism>
<protein>
    <submittedName>
        <fullName evidence="1">Uncharacterized protein</fullName>
    </submittedName>
</protein>
<dbReference type="EMBL" id="CM042885">
    <property type="protein sequence ID" value="KAI4366449.1"/>
    <property type="molecule type" value="Genomic_DNA"/>
</dbReference>
<dbReference type="Proteomes" id="UP001057402">
    <property type="component" value="Chromosome 6"/>
</dbReference>
<name>A0ACB9QIR9_9MYRT</name>
<evidence type="ECO:0000313" key="2">
    <source>
        <dbReference type="Proteomes" id="UP001057402"/>
    </source>
</evidence>
<keyword evidence="2" id="KW-1185">Reference proteome</keyword>
<proteinExistence type="predicted"/>
<reference evidence="2" key="1">
    <citation type="journal article" date="2023" name="Front. Plant Sci.">
        <title>Chromosomal-level genome assembly of Melastoma candidum provides insights into trichome evolution.</title>
        <authorList>
            <person name="Zhong Y."/>
            <person name="Wu W."/>
            <person name="Sun C."/>
            <person name="Zou P."/>
            <person name="Liu Y."/>
            <person name="Dai S."/>
            <person name="Zhou R."/>
        </authorList>
    </citation>
    <scope>NUCLEOTIDE SEQUENCE [LARGE SCALE GENOMIC DNA]</scope>
</reference>
<comment type="caution">
    <text evidence="1">The sequence shown here is derived from an EMBL/GenBank/DDBJ whole genome shotgun (WGS) entry which is preliminary data.</text>
</comment>